<dbReference type="KEGG" id="mshj:MSHI_40600"/>
<dbReference type="Proteomes" id="UP000467236">
    <property type="component" value="Chromosome"/>
</dbReference>
<dbReference type="PANTHER" id="PTHR43566">
    <property type="entry name" value="CONSERVED PROTEIN"/>
    <property type="match status" value="1"/>
</dbReference>
<evidence type="ECO:0000313" key="1">
    <source>
        <dbReference type="EMBL" id="BBX76154.1"/>
    </source>
</evidence>
<reference evidence="1 2" key="1">
    <citation type="journal article" date="2019" name="Emerg. Microbes Infect.">
        <title>Comprehensive subspecies identification of 175 nontuberculous mycobacteria species based on 7547 genomic profiles.</title>
        <authorList>
            <person name="Matsumoto Y."/>
            <person name="Kinjo T."/>
            <person name="Motooka D."/>
            <person name="Nabeya D."/>
            <person name="Jung N."/>
            <person name="Uechi K."/>
            <person name="Horii T."/>
            <person name="Iida T."/>
            <person name="Fujita J."/>
            <person name="Nakamura S."/>
        </authorList>
    </citation>
    <scope>NUCLEOTIDE SEQUENCE [LARGE SCALE GENOMIC DNA]</scope>
    <source>
        <strain evidence="1 2">JCM 14233</strain>
    </source>
</reference>
<protein>
    <recommendedName>
        <fullName evidence="3">DUF4143 domain-containing protein</fullName>
    </recommendedName>
</protein>
<dbReference type="PANTHER" id="PTHR43566:SF2">
    <property type="entry name" value="DUF4143 DOMAIN-CONTAINING PROTEIN"/>
    <property type="match status" value="1"/>
</dbReference>
<evidence type="ECO:0008006" key="3">
    <source>
        <dbReference type="Google" id="ProtNLM"/>
    </source>
</evidence>
<name>A0A7I7MV56_9MYCO</name>
<evidence type="ECO:0000313" key="2">
    <source>
        <dbReference type="Proteomes" id="UP000467236"/>
    </source>
</evidence>
<sequence length="126" mass="13760">MVSRPGCAGTAPTLCQANDAGHGQLMKRCAAAELEVDRYHFRDRDGQKIDRIPQTPDGRVAGVEVKDSATVNVHDVRRLSFTRDRLGDQFVSGVVFLHCCPGIALGDRLTALPINLLWNGRSVYGL</sequence>
<accession>A0A7I7MV56</accession>
<proteinExistence type="predicted"/>
<dbReference type="EMBL" id="AP022575">
    <property type="protein sequence ID" value="BBX76154.1"/>
    <property type="molecule type" value="Genomic_DNA"/>
</dbReference>
<organism evidence="1 2">
    <name type="scientific">Mycobacterium shinjukuense</name>
    <dbReference type="NCBI Taxonomy" id="398694"/>
    <lineage>
        <taxon>Bacteria</taxon>
        <taxon>Bacillati</taxon>
        <taxon>Actinomycetota</taxon>
        <taxon>Actinomycetes</taxon>
        <taxon>Mycobacteriales</taxon>
        <taxon>Mycobacteriaceae</taxon>
        <taxon>Mycobacterium</taxon>
    </lineage>
</organism>
<gene>
    <name evidence="1" type="ORF">MSHI_40600</name>
</gene>
<keyword evidence="2" id="KW-1185">Reference proteome</keyword>
<dbReference type="AlphaFoldDB" id="A0A7I7MV56"/>